<dbReference type="EMBL" id="OCNE01000003">
    <property type="protein sequence ID" value="SOD61773.1"/>
    <property type="molecule type" value="Genomic_DNA"/>
</dbReference>
<feature type="region of interest" description="Disordered" evidence="1">
    <location>
        <begin position="174"/>
        <end position="194"/>
    </location>
</feature>
<evidence type="ECO:0000313" key="4">
    <source>
        <dbReference type="EMBL" id="SOD61773.1"/>
    </source>
</evidence>
<feature type="domain" description="Rv2525c-like glycoside hydrolase-like" evidence="3">
    <location>
        <begin position="219"/>
        <end position="424"/>
    </location>
</feature>
<dbReference type="Proteomes" id="UP000219072">
    <property type="component" value="Unassembled WGS sequence"/>
</dbReference>
<evidence type="ECO:0000313" key="5">
    <source>
        <dbReference type="Proteomes" id="UP000219072"/>
    </source>
</evidence>
<feature type="chain" id="PRO_5013329904" description="Rv2525c-like glycoside hydrolase-like domain-containing protein" evidence="2">
    <location>
        <begin position="38"/>
        <end position="429"/>
    </location>
</feature>
<dbReference type="OrthoDB" id="5171321at2"/>
<evidence type="ECO:0000259" key="3">
    <source>
        <dbReference type="Pfam" id="PF08924"/>
    </source>
</evidence>
<dbReference type="InterPro" id="IPR017853">
    <property type="entry name" value="GH"/>
</dbReference>
<dbReference type="InterPro" id="IPR015020">
    <property type="entry name" value="Rv2525c-like_Glyco_Hydro-like"/>
</dbReference>
<evidence type="ECO:0000256" key="2">
    <source>
        <dbReference type="SAM" id="SignalP"/>
    </source>
</evidence>
<feature type="compositionally biased region" description="Low complexity" evidence="1">
    <location>
        <begin position="185"/>
        <end position="194"/>
    </location>
</feature>
<dbReference type="RefSeq" id="WP_097230251.1">
    <property type="nucleotide sequence ID" value="NZ_OCNE01000003.1"/>
</dbReference>
<accession>A0A286DT41</accession>
<proteinExistence type="predicted"/>
<keyword evidence="5" id="KW-1185">Reference proteome</keyword>
<dbReference type="AlphaFoldDB" id="A0A286DT41"/>
<evidence type="ECO:0000256" key="1">
    <source>
        <dbReference type="SAM" id="MobiDB-lite"/>
    </source>
</evidence>
<organism evidence="4 5">
    <name type="scientific">Streptomyces zhaozhouensis</name>
    <dbReference type="NCBI Taxonomy" id="1300267"/>
    <lineage>
        <taxon>Bacteria</taxon>
        <taxon>Bacillati</taxon>
        <taxon>Actinomycetota</taxon>
        <taxon>Actinomycetes</taxon>
        <taxon>Kitasatosporales</taxon>
        <taxon>Streptomycetaceae</taxon>
        <taxon>Streptomyces</taxon>
    </lineage>
</organism>
<name>A0A286DT41_9ACTN</name>
<gene>
    <name evidence="4" type="ORF">SAMN06297387_103381</name>
</gene>
<dbReference type="InterPro" id="IPR006311">
    <property type="entry name" value="TAT_signal"/>
</dbReference>
<dbReference type="SUPFAM" id="SSF51445">
    <property type="entry name" value="(Trans)glycosidases"/>
    <property type="match status" value="1"/>
</dbReference>
<dbReference type="Pfam" id="PF08924">
    <property type="entry name" value="Rv2525c_GlyHyd-like"/>
    <property type="match status" value="1"/>
</dbReference>
<protein>
    <recommendedName>
        <fullName evidence="3">Rv2525c-like glycoside hydrolase-like domain-containing protein</fullName>
    </recommendedName>
</protein>
<reference evidence="4 5" key="1">
    <citation type="submission" date="2017-09" db="EMBL/GenBank/DDBJ databases">
        <authorList>
            <person name="Ehlers B."/>
            <person name="Leendertz F.H."/>
        </authorList>
    </citation>
    <scope>NUCLEOTIDE SEQUENCE [LARGE SCALE GENOMIC DNA]</scope>
    <source>
        <strain evidence="4 5">CGMCC 4.7095</strain>
    </source>
</reference>
<keyword evidence="2" id="KW-0732">Signal</keyword>
<sequence>MHLPAPVSTRRRRAAVLAALGGLLATGLGVAPTAAQAGESGDSATAVTYRGLSLEVPADWRVVDLDDDPSACVRFDIPTLYLGSPDGQRDCPAGLVGRDVGMVIEPLAEVAPERLGDRTAVAAGDPAAAAARATSHGGTLQLAVEQAGLLVTAAHTPATENEARAVLEGAGLTEDARPAAPPAPAGTTARPAAVGPQPGDYTGLGFDACAAPSQAAMDAWGAGSPFQAVGVYISGASRACDQPHLTAAWVEAQTAAGWHLTPIDVGRQAPCTSYAQRISEDPATARAEGAQAADESVAAAAALGIPAGSVLYSDIEAYTPGATCTAAVLSYLSGWTEGLHAQGYLSGVYSSGASGIQDVANAYDDPAYTRVDHIWFAWWNGQADTDAGRYAPAEYWADRQRIHQYVGEVTETHGGVSINIDRNYLDVAP</sequence>
<feature type="signal peptide" evidence="2">
    <location>
        <begin position="1"/>
        <end position="37"/>
    </location>
</feature>
<dbReference type="Gene3D" id="3.20.20.80">
    <property type="entry name" value="Glycosidases"/>
    <property type="match status" value="1"/>
</dbReference>
<dbReference type="PROSITE" id="PS51318">
    <property type="entry name" value="TAT"/>
    <property type="match status" value="1"/>
</dbReference>